<dbReference type="Proteomes" id="UP000230903">
    <property type="component" value="Unassembled WGS sequence"/>
</dbReference>
<protein>
    <submittedName>
        <fullName evidence="2">Uncharacterized protein</fullName>
    </submittedName>
</protein>
<accession>A0A2H0UNR6</accession>
<evidence type="ECO:0000256" key="1">
    <source>
        <dbReference type="SAM" id="Phobius"/>
    </source>
</evidence>
<name>A0A2H0UNR6_9BACT</name>
<reference evidence="3" key="1">
    <citation type="submission" date="2017-09" db="EMBL/GenBank/DDBJ databases">
        <title>Depth-based differentiation of microbial function through sediment-hosted aquifers and enrichment of novel symbionts in the deep terrestrial subsurface.</title>
        <authorList>
            <person name="Probst A.J."/>
            <person name="Ladd B."/>
            <person name="Jarett J.K."/>
            <person name="Geller-Mcgrath D.E."/>
            <person name="Sieber C.M.K."/>
            <person name="Emerson J.B."/>
            <person name="Anantharaman K."/>
            <person name="Thomas B.C."/>
            <person name="Malmstrom R."/>
            <person name="Stieglmeier M."/>
            <person name="Klingl A."/>
            <person name="Woyke T."/>
            <person name="Ryan C.M."/>
            <person name="Banfield J.F."/>
        </authorList>
    </citation>
    <scope>NUCLEOTIDE SEQUENCE [LARGE SCALE GENOMIC DNA]</scope>
</reference>
<evidence type="ECO:0000313" key="3">
    <source>
        <dbReference type="Proteomes" id="UP000230903"/>
    </source>
</evidence>
<feature type="transmembrane region" description="Helical" evidence="1">
    <location>
        <begin position="7"/>
        <end position="28"/>
    </location>
</feature>
<comment type="caution">
    <text evidence="2">The sequence shown here is derived from an EMBL/GenBank/DDBJ whole genome shotgun (WGS) entry which is preliminary data.</text>
</comment>
<dbReference type="PROSITE" id="PS51257">
    <property type="entry name" value="PROKAR_LIPOPROTEIN"/>
    <property type="match status" value="1"/>
</dbReference>
<sequence length="131" mass="14270">MEKTKGIILLSLFVLMAGVGIFVIGASAHHGSSGCGLNALFGDCVPTNDVLAVVRHHSAPYQSLGESISRLVVSAFGLLMALGLLVLDKKKDGAQYHQAGERKLRFLSHTFNWRSRFLDWLVFKRTSGLLS</sequence>
<dbReference type="AlphaFoldDB" id="A0A2H0UNR6"/>
<organism evidence="2 3">
    <name type="scientific">Candidatus Harrisonbacteria bacterium CG10_big_fil_rev_8_21_14_0_10_45_28</name>
    <dbReference type="NCBI Taxonomy" id="1974586"/>
    <lineage>
        <taxon>Bacteria</taxon>
        <taxon>Candidatus Harrisoniibacteriota</taxon>
    </lineage>
</organism>
<proteinExistence type="predicted"/>
<gene>
    <name evidence="2" type="ORF">COU10_01055</name>
</gene>
<keyword evidence="1" id="KW-0472">Membrane</keyword>
<keyword evidence="1" id="KW-0812">Transmembrane</keyword>
<keyword evidence="1" id="KW-1133">Transmembrane helix</keyword>
<feature type="transmembrane region" description="Helical" evidence="1">
    <location>
        <begin position="68"/>
        <end position="87"/>
    </location>
</feature>
<dbReference type="EMBL" id="PFBC01000017">
    <property type="protein sequence ID" value="PIR88069.1"/>
    <property type="molecule type" value="Genomic_DNA"/>
</dbReference>
<evidence type="ECO:0000313" key="2">
    <source>
        <dbReference type="EMBL" id="PIR88069.1"/>
    </source>
</evidence>